<protein>
    <submittedName>
        <fullName evidence="2">Uncharacterized protein</fullName>
    </submittedName>
</protein>
<dbReference type="Proteomes" id="UP001198602">
    <property type="component" value="Unassembled WGS sequence"/>
</dbReference>
<feature type="transmembrane region" description="Helical" evidence="1">
    <location>
        <begin position="78"/>
        <end position="101"/>
    </location>
</feature>
<keyword evidence="3" id="KW-1185">Reference proteome</keyword>
<dbReference type="RefSeq" id="WP_225237491.1">
    <property type="nucleotide sequence ID" value="NZ_JAHYBX010000001.1"/>
</dbReference>
<gene>
    <name evidence="2" type="ORF">LE190_04040</name>
</gene>
<evidence type="ECO:0000313" key="3">
    <source>
        <dbReference type="Proteomes" id="UP001198602"/>
    </source>
</evidence>
<feature type="transmembrane region" description="Helical" evidence="1">
    <location>
        <begin position="107"/>
        <end position="128"/>
    </location>
</feature>
<accession>A0ABS7Y7M6</accession>
<organism evidence="2 3">
    <name type="scientific">Massilia hydrophila</name>
    <dbReference type="NCBI Taxonomy" id="3044279"/>
    <lineage>
        <taxon>Bacteria</taxon>
        <taxon>Pseudomonadati</taxon>
        <taxon>Pseudomonadota</taxon>
        <taxon>Betaproteobacteria</taxon>
        <taxon>Burkholderiales</taxon>
        <taxon>Oxalobacteraceae</taxon>
        <taxon>Telluria group</taxon>
        <taxon>Massilia</taxon>
    </lineage>
</organism>
<evidence type="ECO:0000256" key="1">
    <source>
        <dbReference type="SAM" id="Phobius"/>
    </source>
</evidence>
<evidence type="ECO:0000313" key="2">
    <source>
        <dbReference type="EMBL" id="MCA1855102.1"/>
    </source>
</evidence>
<sequence>MHIEQVQFDEVFDVQPARGDFSFRCAGRPVYGVNLHSGVIPRPGSRFAVAFGKRGDWNSVLGCRDLASSEVLLRRPGWAASLFSLGDILLFGPLCVGAGLALGGPRIAIAITALFTLAIAAGLVHGLLQNRKLKQALGAAVSDAAPKQIQ</sequence>
<keyword evidence="1" id="KW-0472">Membrane</keyword>
<name>A0ABS7Y7M6_9BURK</name>
<keyword evidence="1" id="KW-0812">Transmembrane</keyword>
<reference evidence="2 3" key="1">
    <citation type="submission" date="2021-07" db="EMBL/GenBank/DDBJ databases">
        <title>Characterization of Violacein-producing bacteria and related species.</title>
        <authorList>
            <person name="Wilson H.S."/>
            <person name="De Leon M.E."/>
        </authorList>
    </citation>
    <scope>NUCLEOTIDE SEQUENCE [LARGE SCALE GENOMIC DNA]</scope>
    <source>
        <strain evidence="2 3">HSC-2F05</strain>
    </source>
</reference>
<proteinExistence type="predicted"/>
<comment type="caution">
    <text evidence="2">The sequence shown here is derived from an EMBL/GenBank/DDBJ whole genome shotgun (WGS) entry which is preliminary data.</text>
</comment>
<dbReference type="EMBL" id="JAHYBX010000001">
    <property type="protein sequence ID" value="MCA1855102.1"/>
    <property type="molecule type" value="Genomic_DNA"/>
</dbReference>
<keyword evidence="1" id="KW-1133">Transmembrane helix</keyword>